<proteinExistence type="predicted"/>
<dbReference type="Proteomes" id="UP001476798">
    <property type="component" value="Unassembled WGS sequence"/>
</dbReference>
<sequence length="120" mass="14092">MYKREPEIKGLIWTNPICQVLIDQDEPSCLQLSVDGGMDQWRLYVCVCFGKRTRRDKGSQRCNVFHAFIYIKRAALRNFSSLKQRQQFPQTCMEKYSEPRCGNPNPCFSVWANNPRKIVL</sequence>
<keyword evidence="2" id="KW-1185">Reference proteome</keyword>
<reference evidence="1 2" key="1">
    <citation type="submission" date="2021-06" db="EMBL/GenBank/DDBJ databases">
        <authorList>
            <person name="Palmer J.M."/>
        </authorList>
    </citation>
    <scope>NUCLEOTIDE SEQUENCE [LARGE SCALE GENOMIC DNA]</scope>
    <source>
        <strain evidence="1 2">GA_2019</strain>
        <tissue evidence="1">Muscle</tissue>
    </source>
</reference>
<protein>
    <submittedName>
        <fullName evidence="1">Uncharacterized protein</fullName>
    </submittedName>
</protein>
<evidence type="ECO:0000313" key="1">
    <source>
        <dbReference type="EMBL" id="MEQ2184299.1"/>
    </source>
</evidence>
<accession>A0ABV0PLH9</accession>
<dbReference type="EMBL" id="JAHRIO010080269">
    <property type="protein sequence ID" value="MEQ2184299.1"/>
    <property type="molecule type" value="Genomic_DNA"/>
</dbReference>
<organism evidence="1 2">
    <name type="scientific">Goodea atripinnis</name>
    <dbReference type="NCBI Taxonomy" id="208336"/>
    <lineage>
        <taxon>Eukaryota</taxon>
        <taxon>Metazoa</taxon>
        <taxon>Chordata</taxon>
        <taxon>Craniata</taxon>
        <taxon>Vertebrata</taxon>
        <taxon>Euteleostomi</taxon>
        <taxon>Actinopterygii</taxon>
        <taxon>Neopterygii</taxon>
        <taxon>Teleostei</taxon>
        <taxon>Neoteleostei</taxon>
        <taxon>Acanthomorphata</taxon>
        <taxon>Ovalentaria</taxon>
        <taxon>Atherinomorphae</taxon>
        <taxon>Cyprinodontiformes</taxon>
        <taxon>Goodeidae</taxon>
        <taxon>Goodea</taxon>
    </lineage>
</organism>
<comment type="caution">
    <text evidence="1">The sequence shown here is derived from an EMBL/GenBank/DDBJ whole genome shotgun (WGS) entry which is preliminary data.</text>
</comment>
<name>A0ABV0PLH9_9TELE</name>
<gene>
    <name evidence="1" type="ORF">GOODEAATRI_006414</name>
</gene>
<evidence type="ECO:0000313" key="2">
    <source>
        <dbReference type="Proteomes" id="UP001476798"/>
    </source>
</evidence>